<dbReference type="AlphaFoldDB" id="A0A1Y1Y1V7"/>
<feature type="transmembrane region" description="Helical" evidence="1">
    <location>
        <begin position="183"/>
        <end position="206"/>
    </location>
</feature>
<sequence length="297" mass="33547">MKVPSFPDICRKAPLTICPLLGVGGKGIEPQCYSRNFELGETILFEFAAIVVYLAAIVMGVIMVYHVNMKYTAVGRKEMAIFFYLYMLATVVEMLLVSGVISPAFAVYPWMTAAHIGLISASIWALFLNGFIGFQFIEDSTPLSLWGIRWTSLLVFGVAYFISIGTTQEFFRFLSPTNSFPLWIMYFVLNGAMILIYFLLQIVLVFKTLDVRWPLGDIILAAGFFGIGQAALYFFSDPICVYTNHYIDGVFFGVLCTLLSVMMVYKYWDSITKEDLEFAVSSVNPIWEMKMSHKDLS</sequence>
<dbReference type="GO" id="GO:0005789">
    <property type="term" value="C:endoplasmic reticulum membrane"/>
    <property type="evidence" value="ECO:0007669"/>
    <property type="project" value="TreeGrafter"/>
</dbReference>
<accession>A0A1Y1Y1V7</accession>
<dbReference type="EMBL" id="MCFE01000314">
    <property type="protein sequence ID" value="ORX91604.1"/>
    <property type="molecule type" value="Genomic_DNA"/>
</dbReference>
<reference evidence="2 3" key="1">
    <citation type="submission" date="2016-07" db="EMBL/GenBank/DDBJ databases">
        <title>Pervasive Adenine N6-methylation of Active Genes in Fungi.</title>
        <authorList>
            <consortium name="DOE Joint Genome Institute"/>
            <person name="Mondo S.J."/>
            <person name="Dannebaum R.O."/>
            <person name="Kuo R.C."/>
            <person name="Labutti K."/>
            <person name="Haridas S."/>
            <person name="Kuo A."/>
            <person name="Salamov A."/>
            <person name="Ahrendt S.R."/>
            <person name="Lipzen A."/>
            <person name="Sullivan W."/>
            <person name="Andreopoulos W.B."/>
            <person name="Clum A."/>
            <person name="Lindquist E."/>
            <person name="Daum C."/>
            <person name="Ramamoorthy G.K."/>
            <person name="Gryganskyi A."/>
            <person name="Culley D."/>
            <person name="Magnuson J.K."/>
            <person name="James T.Y."/>
            <person name="O'Malley M.A."/>
            <person name="Stajich J.E."/>
            <person name="Spatafora J.W."/>
            <person name="Visel A."/>
            <person name="Grigoriev I.V."/>
        </authorList>
    </citation>
    <scope>NUCLEOTIDE SEQUENCE [LARGE SCALE GENOMIC DNA]</scope>
    <source>
        <strain evidence="2 3">CBS 931.73</strain>
    </source>
</reference>
<dbReference type="GO" id="GO:0051082">
    <property type="term" value="F:unfolded protein binding"/>
    <property type="evidence" value="ECO:0007669"/>
    <property type="project" value="TreeGrafter"/>
</dbReference>
<name>A0A1Y1Y1V7_9FUNG</name>
<evidence type="ECO:0000313" key="3">
    <source>
        <dbReference type="Proteomes" id="UP000193498"/>
    </source>
</evidence>
<evidence type="ECO:0000313" key="2">
    <source>
        <dbReference type="EMBL" id="ORX91604.1"/>
    </source>
</evidence>
<feature type="transmembrane region" description="Helical" evidence="1">
    <location>
        <begin position="218"/>
        <end position="235"/>
    </location>
</feature>
<dbReference type="Proteomes" id="UP000193498">
    <property type="component" value="Unassembled WGS sequence"/>
</dbReference>
<keyword evidence="1" id="KW-0812">Transmembrane</keyword>
<dbReference type="PANTHER" id="PTHR35329">
    <property type="entry name" value="CHITIN SYNTHASE EXPORT CHAPERONE"/>
    <property type="match status" value="1"/>
</dbReference>
<feature type="transmembrane region" description="Helical" evidence="1">
    <location>
        <begin position="143"/>
        <end position="163"/>
    </location>
</feature>
<keyword evidence="1" id="KW-1133">Transmembrane helix</keyword>
<keyword evidence="1" id="KW-0472">Membrane</keyword>
<comment type="caution">
    <text evidence="2">The sequence shown here is derived from an EMBL/GenBank/DDBJ whole genome shotgun (WGS) entry which is preliminary data.</text>
</comment>
<dbReference type="InterPro" id="IPR022057">
    <property type="entry name" value="Chs7"/>
</dbReference>
<keyword evidence="3" id="KW-1185">Reference proteome</keyword>
<dbReference type="GO" id="GO:0006457">
    <property type="term" value="P:protein folding"/>
    <property type="evidence" value="ECO:0007669"/>
    <property type="project" value="TreeGrafter"/>
</dbReference>
<feature type="transmembrane region" description="Helical" evidence="1">
    <location>
        <begin position="247"/>
        <end position="268"/>
    </location>
</feature>
<dbReference type="STRING" id="1314790.A0A1Y1Y1V7"/>
<evidence type="ECO:0000256" key="1">
    <source>
        <dbReference type="SAM" id="Phobius"/>
    </source>
</evidence>
<organism evidence="2 3">
    <name type="scientific">Basidiobolus meristosporus CBS 931.73</name>
    <dbReference type="NCBI Taxonomy" id="1314790"/>
    <lineage>
        <taxon>Eukaryota</taxon>
        <taxon>Fungi</taxon>
        <taxon>Fungi incertae sedis</taxon>
        <taxon>Zoopagomycota</taxon>
        <taxon>Entomophthoromycotina</taxon>
        <taxon>Basidiobolomycetes</taxon>
        <taxon>Basidiobolales</taxon>
        <taxon>Basidiobolaceae</taxon>
        <taxon>Basidiobolus</taxon>
    </lineage>
</organism>
<feature type="transmembrane region" description="Helical" evidence="1">
    <location>
        <begin position="107"/>
        <end position="131"/>
    </location>
</feature>
<proteinExistence type="predicted"/>
<protein>
    <submittedName>
        <fullName evidence="2">Uncharacterized protein</fullName>
    </submittedName>
</protein>
<dbReference type="Pfam" id="PF12271">
    <property type="entry name" value="Chs7"/>
    <property type="match status" value="1"/>
</dbReference>
<dbReference type="OrthoDB" id="2189463at2759"/>
<feature type="transmembrane region" description="Helical" evidence="1">
    <location>
        <begin position="43"/>
        <end position="67"/>
    </location>
</feature>
<gene>
    <name evidence="2" type="ORF">K493DRAFT_378423</name>
</gene>
<dbReference type="InParanoid" id="A0A1Y1Y1V7"/>
<feature type="transmembrane region" description="Helical" evidence="1">
    <location>
        <begin position="79"/>
        <end position="101"/>
    </location>
</feature>
<dbReference type="PANTHER" id="PTHR35329:SF1">
    <property type="entry name" value="CHITIN SYNTHASE EXPORT CHAPERONE"/>
    <property type="match status" value="1"/>
</dbReference>